<feature type="compositionally biased region" description="Basic and acidic residues" evidence="6">
    <location>
        <begin position="99"/>
        <end position="124"/>
    </location>
</feature>
<dbReference type="EMBL" id="MZ328290">
    <property type="protein sequence ID" value="UBB42381.1"/>
    <property type="molecule type" value="Viral_cRNA"/>
</dbReference>
<dbReference type="InterPro" id="IPR025909">
    <property type="entry name" value="Soyouz_module"/>
</dbReference>
<evidence type="ECO:0000313" key="9">
    <source>
        <dbReference type="EMBL" id="UBB42381.1"/>
    </source>
</evidence>
<name>A0AAE8XR93_9MONO</name>
<sequence length="486" mass="54371">MSGFDPSDLAASVENGLQIAGFIQKNREKINRTYGRSAITGPTTKERAVAWEEFYKDLLEENGGHDICESSEKGTEEKNGSTGDIRLGQHQPSVPVHGSDTDKSNANRDNESRHVEGTDGQSKERRSRSNSPNVHAAGVRNPNTKRTDESQGSPGFLENPSDASGRMDDEEHKSIRRDSKRSGLNESSSESLSVEELDSVLNEESVSGPKRLKSYNKLKELSKKPNKISTPIKKGTEERSLSMYSMEEPLYENGATRDVHRSEKYQPEIDADVESVETGVASASTISTPLSEKPEVTLHQKIDQIILTQSKILERLTYINEIKEEITNIKKAMHNFGLTLSTIEGYINSLMIIIPKSGIPTDDEDKQINPDLKMVIGRDRTRGLQDFNNRQASVKNDKFGEDLFQMQELDEAALLPPIDKTKNHAARFVPTNDGISIYVVEELVKRKVKDENIKKRMIDLIRKNAGSMDVNDIYNEVKNALESMYS</sequence>
<dbReference type="Pfam" id="PF03210">
    <property type="entry name" value="Paramyx_P_V_C"/>
    <property type="match status" value="1"/>
</dbReference>
<keyword evidence="2" id="KW-0691">RNA editing</keyword>
<organism evidence="9 10">
    <name type="scientific">Wufeng Rhinolophus pearsonii paramyxovirus 1</name>
    <dbReference type="NCBI Taxonomy" id="2877502"/>
    <lineage>
        <taxon>Viruses</taxon>
        <taxon>Riboviria</taxon>
        <taxon>Orthornavirae</taxon>
        <taxon>Negarnaviricota</taxon>
        <taxon>Haploviricotina</taxon>
        <taxon>Monjiviricetes</taxon>
        <taxon>Mononegavirales</taxon>
        <taxon>Paramyxoviridae</taxon>
        <taxon>Orthoparamyxovirinae</taxon>
        <taxon>Parajeilongvirus</taxon>
        <taxon>Parajeilongvirus rhinolophi</taxon>
    </lineage>
</organism>
<evidence type="ECO:0000259" key="7">
    <source>
        <dbReference type="Pfam" id="PF13825"/>
    </source>
</evidence>
<dbReference type="InterPro" id="IPR028243">
    <property type="entry name" value="Paramyxo_P/V_N"/>
</dbReference>
<evidence type="ECO:0000256" key="5">
    <source>
        <dbReference type="ARBA" id="ARBA00060014"/>
    </source>
</evidence>
<dbReference type="Gene3D" id="6.10.250.2490">
    <property type="match status" value="1"/>
</dbReference>
<reference evidence="9" key="1">
    <citation type="submission" date="2021-05" db="EMBL/GenBank/DDBJ databases">
        <title>Comparation of mammalian active virome structures and with host-virus interactions in sympatric communities.</title>
        <authorList>
            <person name="Tan Z."/>
            <person name="Nie F.-Y."/>
            <person name="Zhang Y.-Z."/>
        </authorList>
    </citation>
    <scope>NUCLEOTIDE SEQUENCE</scope>
    <source>
        <strain evidence="9">WFB_Rpear</strain>
    </source>
</reference>
<dbReference type="Gene3D" id="1.20.5.110">
    <property type="match status" value="1"/>
</dbReference>
<dbReference type="Pfam" id="PF14313">
    <property type="entry name" value="Soyouz_module"/>
    <property type="match status" value="1"/>
</dbReference>
<evidence type="ECO:0000256" key="1">
    <source>
        <dbReference type="ARBA" id="ARBA00020572"/>
    </source>
</evidence>
<accession>A0AAE8XR93</accession>
<proteinExistence type="predicted"/>
<evidence type="ECO:0000256" key="4">
    <source>
        <dbReference type="ARBA" id="ARBA00022953"/>
    </source>
</evidence>
<feature type="region of interest" description="Disordered" evidence="6">
    <location>
        <begin position="62"/>
        <end position="208"/>
    </location>
</feature>
<feature type="domain" description="Phosphoprotein P soyouz module" evidence="8">
    <location>
        <begin position="1"/>
        <end position="54"/>
    </location>
</feature>
<dbReference type="Pfam" id="PF13825">
    <property type="entry name" value="Paramyxo_P_V_N"/>
    <property type="match status" value="1"/>
</dbReference>
<feature type="domain" description="Paramyxovirus structural protein P/V N-terminal" evidence="7">
    <location>
        <begin position="158"/>
        <end position="288"/>
    </location>
</feature>
<evidence type="ECO:0000256" key="2">
    <source>
        <dbReference type="ARBA" id="ARBA00022495"/>
    </source>
</evidence>
<evidence type="ECO:0000256" key="6">
    <source>
        <dbReference type="SAM" id="MobiDB-lite"/>
    </source>
</evidence>
<keyword evidence="4" id="KW-0693">Viral RNA replication</keyword>
<dbReference type="Proteomes" id="UP001246610">
    <property type="component" value="Segment"/>
</dbReference>
<evidence type="ECO:0000259" key="8">
    <source>
        <dbReference type="Pfam" id="PF14313"/>
    </source>
</evidence>
<protein>
    <recommendedName>
        <fullName evidence="1">Phosphoprotein</fullName>
    </recommendedName>
</protein>
<feature type="compositionally biased region" description="Basic and acidic residues" evidence="6">
    <location>
        <begin position="62"/>
        <end position="79"/>
    </location>
</feature>
<evidence type="ECO:0000256" key="3">
    <source>
        <dbReference type="ARBA" id="ARBA00022553"/>
    </source>
</evidence>
<dbReference type="InterPro" id="IPR004897">
    <property type="entry name" value="P/V_Pprotein_paramyxoviral"/>
</dbReference>
<keyword evidence="10" id="KW-1185">Reference proteome</keyword>
<comment type="function">
    <text evidence="5">Essential cofactor of the RNA polymerase L that plays a central role in the transcription and replication by forming the polymerase complex with RNA polymerase L and recruiting L to the genomic N-RNA template for RNA synthesis. Also plays a central role in the encapsidation of nascent RNA chains by forming the encapsidation complex with the nucleocapsid protein N (N-P complex). Acts as a chaperone for newly synthesized free N protein, so-called N0, allowing encapsidation of nascent RNA chains during replication. The nucleoprotein protein N prevents excessive phosphorylation of P, which leads to down-regulation of viral transcription/ replication. Participates, together with N, in the formation of viral factories (viroplasms), which are large inclusions in the host cytoplasm where replication takes place.</text>
</comment>
<keyword evidence="3" id="KW-0597">Phosphoprotein</keyword>
<feature type="compositionally biased region" description="Basic and acidic residues" evidence="6">
    <location>
        <begin position="165"/>
        <end position="183"/>
    </location>
</feature>
<evidence type="ECO:0000313" key="10">
    <source>
        <dbReference type="Proteomes" id="UP001246610"/>
    </source>
</evidence>